<evidence type="ECO:0000256" key="3">
    <source>
        <dbReference type="ARBA" id="ARBA00007931"/>
    </source>
</evidence>
<dbReference type="AlphaFoldDB" id="A0A1P8WJX0"/>
<evidence type="ECO:0000313" key="15">
    <source>
        <dbReference type="Proteomes" id="UP000187735"/>
    </source>
</evidence>
<evidence type="ECO:0000313" key="14">
    <source>
        <dbReference type="EMBL" id="APZ94346.1"/>
    </source>
</evidence>
<feature type="region of interest" description="Disordered" evidence="11">
    <location>
        <begin position="299"/>
        <end position="321"/>
    </location>
</feature>
<dbReference type="SMART" id="SM00228">
    <property type="entry name" value="PDZ"/>
    <property type="match status" value="2"/>
</dbReference>
<feature type="transmembrane region" description="Helical" evidence="12">
    <location>
        <begin position="20"/>
        <end position="38"/>
    </location>
</feature>
<feature type="domain" description="PDZ" evidence="13">
    <location>
        <begin position="321"/>
        <end position="370"/>
    </location>
</feature>
<comment type="cofactor">
    <cofactor evidence="1">
        <name>Zn(2+)</name>
        <dbReference type="ChEBI" id="CHEBI:29105"/>
    </cofactor>
</comment>
<dbReference type="InterPro" id="IPR008915">
    <property type="entry name" value="Peptidase_M50"/>
</dbReference>
<evidence type="ECO:0000256" key="9">
    <source>
        <dbReference type="ARBA" id="ARBA00023049"/>
    </source>
</evidence>
<comment type="similarity">
    <text evidence="3">Belongs to the peptidase M50B family.</text>
</comment>
<reference evidence="14 15" key="1">
    <citation type="journal article" date="2016" name="Front. Microbiol.">
        <title>Fuerstia marisgermanicae gen. nov., sp. nov., an Unusual Member of the Phylum Planctomycetes from the German Wadden Sea.</title>
        <authorList>
            <person name="Kohn T."/>
            <person name="Heuer A."/>
            <person name="Jogler M."/>
            <person name="Vollmers J."/>
            <person name="Boedeker C."/>
            <person name="Bunk B."/>
            <person name="Rast P."/>
            <person name="Borchert D."/>
            <person name="Glockner I."/>
            <person name="Freese H.M."/>
            <person name="Klenk H.P."/>
            <person name="Overmann J."/>
            <person name="Kaster A.K."/>
            <person name="Rohde M."/>
            <person name="Wiegand S."/>
            <person name="Jogler C."/>
        </authorList>
    </citation>
    <scope>NUCLEOTIDE SEQUENCE [LARGE SCALE GENOMIC DNA]</scope>
    <source>
        <strain evidence="14 15">NH11</strain>
    </source>
</reference>
<dbReference type="PANTHER" id="PTHR42837">
    <property type="entry name" value="REGULATOR OF SIGMA-E PROTEASE RSEP"/>
    <property type="match status" value="1"/>
</dbReference>
<sequence length="703" mass="75857">MEILILDSFVTFSAISDTLGMVGNALSVILGLGAVIFFHELGHFAVAKWCDVHVERFSIGIGPIIWSRQKGETEYALSALPFGGYVKMLGQDDMDPNQMTSDEIAENERSYSAKKVWQRMAIISAGVIMNVITGFLFFATAYWFGVVQTVPMVGYVVTGGPAWNVGIRPGDMIESIDGAEIRTFSEINQAVVLSSGSIRIEGTHADGSELNEVIQPKMGDVVRLIGLGPAGTSTLSPETESSDGFTLPGFPSQKASEPFLPGDRVVAVNGEPVEYLHEISYLTAKYAAEDITYTVERAPPGAANAEGDAKSSETKSGEKVEITVPPQRRKSMGLVMAIGKVTAIAKGSLAEKAGLKLDDQIKAVNGLEVSKELDPLMLPNYFAEHAGEVVTITVARQREGDSSETLNLEVTPNDEPGWASPMASLTDPLAIPAIGAGFHIQPWIAKIETGSAAEKSGKFKANQKISMVVLEQPDPKNPVADRVEATEYKIQLDDRKAEEMAKLPVNWAYVHAQIQQLPTRQVRVHVAKSPDGEGSFAHLFKTLDPVDDWYITQRGIDGWGSLTNLRVAQSLGDAAALGFRDTKGSTISIYLTLRSLFQGNLSPKALSGPVGIVNLGYKVADHGMSRLLVFLGFLSINLAVLNFLPIPILDGGHMVFLIWEAVARKKPSPKVINLAHGVGLIFIITLFVFVLYLDIFVNGFGAG</sequence>
<evidence type="ECO:0000256" key="2">
    <source>
        <dbReference type="ARBA" id="ARBA00004141"/>
    </source>
</evidence>
<keyword evidence="7" id="KW-0862">Zinc</keyword>
<evidence type="ECO:0000256" key="8">
    <source>
        <dbReference type="ARBA" id="ARBA00022989"/>
    </source>
</evidence>
<protein>
    <submittedName>
        <fullName evidence="14">Metalloprotease MmpA</fullName>
        <ecNumber evidence="14">3.4.24.-</ecNumber>
    </submittedName>
</protein>
<feature type="transmembrane region" description="Helical" evidence="12">
    <location>
        <begin position="671"/>
        <end position="693"/>
    </location>
</feature>
<accession>A0A1P8WJX0</accession>
<comment type="subcellular location">
    <subcellularLocation>
        <location evidence="2">Membrane</location>
        <topology evidence="2">Multi-pass membrane protein</topology>
    </subcellularLocation>
</comment>
<dbReference type="PROSITE" id="PS50106">
    <property type="entry name" value="PDZ"/>
    <property type="match status" value="1"/>
</dbReference>
<feature type="transmembrane region" description="Helical" evidence="12">
    <location>
        <begin position="120"/>
        <end position="144"/>
    </location>
</feature>
<evidence type="ECO:0000256" key="1">
    <source>
        <dbReference type="ARBA" id="ARBA00001947"/>
    </source>
</evidence>
<keyword evidence="6 14" id="KW-0378">Hydrolase</keyword>
<dbReference type="Pfam" id="PF02163">
    <property type="entry name" value="Peptidase_M50"/>
    <property type="match status" value="1"/>
</dbReference>
<dbReference type="InterPro" id="IPR041489">
    <property type="entry name" value="PDZ_6"/>
</dbReference>
<feature type="transmembrane region" description="Helical" evidence="12">
    <location>
        <begin position="627"/>
        <end position="659"/>
    </location>
</feature>
<dbReference type="SUPFAM" id="SSF50156">
    <property type="entry name" value="PDZ domain-like"/>
    <property type="match status" value="2"/>
</dbReference>
<evidence type="ECO:0000256" key="6">
    <source>
        <dbReference type="ARBA" id="ARBA00022801"/>
    </source>
</evidence>
<keyword evidence="4 14" id="KW-0645">Protease</keyword>
<dbReference type="RefSeq" id="WP_077025665.1">
    <property type="nucleotide sequence ID" value="NZ_CP017641.1"/>
</dbReference>
<evidence type="ECO:0000256" key="5">
    <source>
        <dbReference type="ARBA" id="ARBA00022692"/>
    </source>
</evidence>
<feature type="compositionally biased region" description="Basic and acidic residues" evidence="11">
    <location>
        <begin position="307"/>
        <end position="321"/>
    </location>
</feature>
<keyword evidence="15" id="KW-1185">Reference proteome</keyword>
<evidence type="ECO:0000256" key="4">
    <source>
        <dbReference type="ARBA" id="ARBA00022670"/>
    </source>
</evidence>
<dbReference type="InterPro" id="IPR004387">
    <property type="entry name" value="Pept_M50_Zn"/>
</dbReference>
<dbReference type="KEGG" id="fmr:Fuma_03974"/>
<proteinExistence type="inferred from homology"/>
<dbReference type="GO" id="GO:0006508">
    <property type="term" value="P:proteolysis"/>
    <property type="evidence" value="ECO:0007669"/>
    <property type="project" value="UniProtKB-KW"/>
</dbReference>
<dbReference type="GO" id="GO:0004222">
    <property type="term" value="F:metalloendopeptidase activity"/>
    <property type="evidence" value="ECO:0007669"/>
    <property type="project" value="InterPro"/>
</dbReference>
<dbReference type="Proteomes" id="UP000187735">
    <property type="component" value="Chromosome"/>
</dbReference>
<evidence type="ECO:0000256" key="7">
    <source>
        <dbReference type="ARBA" id="ARBA00022833"/>
    </source>
</evidence>
<dbReference type="Gene3D" id="2.30.42.10">
    <property type="match status" value="3"/>
</dbReference>
<keyword evidence="10 12" id="KW-0472">Membrane</keyword>
<evidence type="ECO:0000256" key="12">
    <source>
        <dbReference type="SAM" id="Phobius"/>
    </source>
</evidence>
<dbReference type="GO" id="GO:0016020">
    <property type="term" value="C:membrane"/>
    <property type="evidence" value="ECO:0007669"/>
    <property type="project" value="UniProtKB-SubCell"/>
</dbReference>
<keyword evidence="8 12" id="KW-1133">Transmembrane helix</keyword>
<evidence type="ECO:0000256" key="11">
    <source>
        <dbReference type="SAM" id="MobiDB-lite"/>
    </source>
</evidence>
<organism evidence="14 15">
    <name type="scientific">Fuerstiella marisgermanici</name>
    <dbReference type="NCBI Taxonomy" id="1891926"/>
    <lineage>
        <taxon>Bacteria</taxon>
        <taxon>Pseudomonadati</taxon>
        <taxon>Planctomycetota</taxon>
        <taxon>Planctomycetia</taxon>
        <taxon>Planctomycetales</taxon>
        <taxon>Planctomycetaceae</taxon>
        <taxon>Fuerstiella</taxon>
    </lineage>
</organism>
<dbReference type="InterPro" id="IPR036034">
    <property type="entry name" value="PDZ_sf"/>
</dbReference>
<dbReference type="EMBL" id="CP017641">
    <property type="protein sequence ID" value="APZ94346.1"/>
    <property type="molecule type" value="Genomic_DNA"/>
</dbReference>
<gene>
    <name evidence="14" type="primary">mmpA</name>
    <name evidence="14" type="ORF">Fuma_03974</name>
</gene>
<name>A0A1P8WJX0_9PLAN</name>
<dbReference type="Pfam" id="PF17820">
    <property type="entry name" value="PDZ_6"/>
    <property type="match status" value="2"/>
</dbReference>
<dbReference type="OrthoDB" id="9782003at2"/>
<dbReference type="EC" id="3.4.24.-" evidence="14"/>
<evidence type="ECO:0000256" key="10">
    <source>
        <dbReference type="ARBA" id="ARBA00023136"/>
    </source>
</evidence>
<dbReference type="CDD" id="cd06163">
    <property type="entry name" value="S2P-M50_PDZ_RseP-like"/>
    <property type="match status" value="2"/>
</dbReference>
<dbReference type="InterPro" id="IPR001478">
    <property type="entry name" value="PDZ"/>
</dbReference>
<dbReference type="STRING" id="1891926.Fuma_03974"/>
<dbReference type="NCBIfam" id="TIGR00054">
    <property type="entry name" value="RIP metalloprotease RseP"/>
    <property type="match status" value="1"/>
</dbReference>
<dbReference type="PANTHER" id="PTHR42837:SF2">
    <property type="entry name" value="MEMBRANE METALLOPROTEASE ARASP2, CHLOROPLASTIC-RELATED"/>
    <property type="match status" value="1"/>
</dbReference>
<keyword evidence="9 14" id="KW-0482">Metalloprotease</keyword>
<keyword evidence="5 12" id="KW-0812">Transmembrane</keyword>
<evidence type="ECO:0000259" key="13">
    <source>
        <dbReference type="PROSITE" id="PS50106"/>
    </source>
</evidence>